<dbReference type="WBParaSite" id="MBELARI_LOCUS15317.2">
    <property type="protein sequence ID" value="MBELARI_LOCUS15317.2"/>
    <property type="gene ID" value="MBELARI_LOCUS15317"/>
</dbReference>
<dbReference type="Proteomes" id="UP000887575">
    <property type="component" value="Unassembled WGS sequence"/>
</dbReference>
<protein>
    <submittedName>
        <fullName evidence="3">Uncharacterized protein</fullName>
    </submittedName>
</protein>
<evidence type="ECO:0000313" key="3">
    <source>
        <dbReference type="WBParaSite" id="MBELARI_LOCUS15317.2"/>
    </source>
</evidence>
<name>A0AAF3EMQ2_9BILA</name>
<feature type="region of interest" description="Disordered" evidence="1">
    <location>
        <begin position="298"/>
        <end position="342"/>
    </location>
</feature>
<feature type="compositionally biased region" description="Basic and acidic residues" evidence="1">
    <location>
        <begin position="325"/>
        <end position="342"/>
    </location>
</feature>
<feature type="compositionally biased region" description="Basic and acidic residues" evidence="1">
    <location>
        <begin position="460"/>
        <end position="525"/>
    </location>
</feature>
<evidence type="ECO:0000256" key="1">
    <source>
        <dbReference type="SAM" id="MobiDB-lite"/>
    </source>
</evidence>
<feature type="compositionally biased region" description="Basic residues" evidence="1">
    <location>
        <begin position="600"/>
        <end position="609"/>
    </location>
</feature>
<dbReference type="Gene3D" id="2.30.30.140">
    <property type="match status" value="1"/>
</dbReference>
<keyword evidence="2" id="KW-1185">Reference proteome</keyword>
<evidence type="ECO:0000313" key="2">
    <source>
        <dbReference type="Proteomes" id="UP000887575"/>
    </source>
</evidence>
<feature type="region of interest" description="Disordered" evidence="1">
    <location>
        <begin position="444"/>
        <end position="617"/>
    </location>
</feature>
<feature type="compositionally biased region" description="Low complexity" evidence="1">
    <location>
        <begin position="570"/>
        <end position="581"/>
    </location>
</feature>
<proteinExistence type="predicted"/>
<reference evidence="3" key="1">
    <citation type="submission" date="2024-02" db="UniProtKB">
        <authorList>
            <consortium name="WormBaseParasite"/>
        </authorList>
    </citation>
    <scope>IDENTIFICATION</scope>
</reference>
<feature type="compositionally biased region" description="Basic and acidic residues" evidence="1">
    <location>
        <begin position="537"/>
        <end position="560"/>
    </location>
</feature>
<organism evidence="2 3">
    <name type="scientific">Mesorhabditis belari</name>
    <dbReference type="NCBI Taxonomy" id="2138241"/>
    <lineage>
        <taxon>Eukaryota</taxon>
        <taxon>Metazoa</taxon>
        <taxon>Ecdysozoa</taxon>
        <taxon>Nematoda</taxon>
        <taxon>Chromadorea</taxon>
        <taxon>Rhabditida</taxon>
        <taxon>Rhabditina</taxon>
        <taxon>Rhabditomorpha</taxon>
        <taxon>Rhabditoidea</taxon>
        <taxon>Rhabditidae</taxon>
        <taxon>Mesorhabditinae</taxon>
        <taxon>Mesorhabditis</taxon>
    </lineage>
</organism>
<feature type="compositionally biased region" description="Basic and acidic residues" evidence="1">
    <location>
        <begin position="168"/>
        <end position="203"/>
    </location>
</feature>
<accession>A0AAF3EMQ2</accession>
<feature type="compositionally biased region" description="Acidic residues" evidence="1">
    <location>
        <begin position="152"/>
        <end position="167"/>
    </location>
</feature>
<feature type="compositionally biased region" description="Basic residues" evidence="1">
    <location>
        <begin position="449"/>
        <end position="459"/>
    </location>
</feature>
<feature type="region of interest" description="Disordered" evidence="1">
    <location>
        <begin position="143"/>
        <end position="210"/>
    </location>
</feature>
<dbReference type="AlphaFoldDB" id="A0AAF3EMQ2"/>
<sequence length="617" mass="70806">MEWRGSPKELEELKDLGKLVDPNEWSVHSNKEMEEYTATTFIDKARFELVKSAPELGQSAEKCGSCAETSMALANFMRVGTEVSPKFKGGCCEAKVKRIFKNIKFRAKWGLGWAKNGKKNCPSKTSRRSGCCSRAGRSTWRIISVDEKNHEDDVEDEDENNTSDETGDESHSDNEIKEATPEKSAAKSQESDKDKEKDKEPKKKTTGFAPGDLVMVCRDPKKTGTYSLAVVVNPKIYKALKAMKPLTGNDIPLRGFMLEGRYFSVSRLVLKPFTAKPLAGFEKEPHKTAYNRTKDFLESKGKTLPPSWNHKEQILTESTMKKKKDRETEKERDKDKDKDATSDTRDTFVAHFYKFQEDHSDQQTAGAWWETAQHLQILSVVHRLGELKQVCAKAKGKKVLMRMKLEGCPGATPSTFKSPYHQYFLLFSQQHTRRLGWSLSELTMPAGRRPGRLRLRQMGKGKEKEKEKMEKGEKEKEKDKDKTKPRKMSVDVREKKDKNDDRSEKEMSESSTKPEKVKEKPEITHQHQQQQSNKLAKKLDDEEKEKLSVKDKEKKEELAKAAKIKREHISPSPARSTASSASKDERRRKRRDEKAVRIRQINKKKPSRHRAIEGQHY</sequence>